<proteinExistence type="predicted"/>
<gene>
    <name evidence="1" type="ORF">HK100_011620</name>
</gene>
<name>A0AAD5T1W2_9FUNG</name>
<reference evidence="1" key="1">
    <citation type="submission" date="2020-05" db="EMBL/GenBank/DDBJ databases">
        <title>Phylogenomic resolution of chytrid fungi.</title>
        <authorList>
            <person name="Stajich J.E."/>
            <person name="Amses K."/>
            <person name="Simmons R."/>
            <person name="Seto K."/>
            <person name="Myers J."/>
            <person name="Bonds A."/>
            <person name="Quandt C.A."/>
            <person name="Barry K."/>
            <person name="Liu P."/>
            <person name="Grigoriev I."/>
            <person name="Longcore J.E."/>
            <person name="James T.Y."/>
        </authorList>
    </citation>
    <scope>NUCLEOTIDE SEQUENCE</scope>
    <source>
        <strain evidence="1">JEL0513</strain>
    </source>
</reference>
<evidence type="ECO:0000313" key="2">
    <source>
        <dbReference type="Proteomes" id="UP001211907"/>
    </source>
</evidence>
<sequence>MRLNHNQQQKTLPVWGIGDVATAINHRGKGLAKRLLALADTFMATAVPKRKLAVLHASELGVPVYKSVGWQQCEMQMVSIATRAVEISNGSCSDGYVCDIDFNDAQHLSLVKACHDLFAASFIGSFLRVDGLDNDDFYWKNYVGTQNDPRPVTARILYTSCKTQKNASPQIGDTIGYIICEAMRFDLKNTPPNTPIKIQVKDLCVAKISAQEMSNSSGGDKAGATKVLALSPPEFFAAISILLETAIAKIFNTFFKENNGNSDNRGFENGTIQLMLNFSAAAVFPPALIDSLVKVGANWLAKENRLETTDSGWMFKFVEGGGSFEVAVAGRSGEAQTVVVGDIEALRKALGPVSEGCEYGFQACNGVVLQAGAPTFGFYKSDAF</sequence>
<dbReference type="InterPro" id="IPR016181">
    <property type="entry name" value="Acyl_CoA_acyltransferase"/>
</dbReference>
<dbReference type="EMBL" id="JADGJH010000740">
    <property type="protein sequence ID" value="KAJ3123404.1"/>
    <property type="molecule type" value="Genomic_DNA"/>
</dbReference>
<comment type="caution">
    <text evidence="1">The sequence shown here is derived from an EMBL/GenBank/DDBJ whole genome shotgun (WGS) entry which is preliminary data.</text>
</comment>
<dbReference type="Gene3D" id="3.40.630.30">
    <property type="match status" value="1"/>
</dbReference>
<keyword evidence="2" id="KW-1185">Reference proteome</keyword>
<dbReference type="Proteomes" id="UP001211907">
    <property type="component" value="Unassembled WGS sequence"/>
</dbReference>
<protein>
    <submittedName>
        <fullName evidence="1">Uncharacterized protein</fullName>
    </submittedName>
</protein>
<evidence type="ECO:0000313" key="1">
    <source>
        <dbReference type="EMBL" id="KAJ3123404.1"/>
    </source>
</evidence>
<dbReference type="Pfam" id="PF13527">
    <property type="entry name" value="Acetyltransf_9"/>
    <property type="match status" value="1"/>
</dbReference>
<organism evidence="1 2">
    <name type="scientific">Physocladia obscura</name>
    <dbReference type="NCBI Taxonomy" id="109957"/>
    <lineage>
        <taxon>Eukaryota</taxon>
        <taxon>Fungi</taxon>
        <taxon>Fungi incertae sedis</taxon>
        <taxon>Chytridiomycota</taxon>
        <taxon>Chytridiomycota incertae sedis</taxon>
        <taxon>Chytridiomycetes</taxon>
        <taxon>Chytridiales</taxon>
        <taxon>Chytriomycetaceae</taxon>
        <taxon>Physocladia</taxon>
    </lineage>
</organism>
<accession>A0AAD5T1W2</accession>
<dbReference type="AlphaFoldDB" id="A0AAD5T1W2"/>
<dbReference type="SUPFAM" id="SSF55729">
    <property type="entry name" value="Acyl-CoA N-acyltransferases (Nat)"/>
    <property type="match status" value="1"/>
</dbReference>